<keyword evidence="3" id="KW-1185">Reference proteome</keyword>
<evidence type="ECO:0000256" key="1">
    <source>
        <dbReference type="SAM" id="Coils"/>
    </source>
</evidence>
<evidence type="ECO:0000313" key="3">
    <source>
        <dbReference type="Proteomes" id="UP001642501"/>
    </source>
</evidence>
<organism evidence="2 3">
    <name type="scientific">Sporothrix epigloea</name>
    <dbReference type="NCBI Taxonomy" id="1892477"/>
    <lineage>
        <taxon>Eukaryota</taxon>
        <taxon>Fungi</taxon>
        <taxon>Dikarya</taxon>
        <taxon>Ascomycota</taxon>
        <taxon>Pezizomycotina</taxon>
        <taxon>Sordariomycetes</taxon>
        <taxon>Sordariomycetidae</taxon>
        <taxon>Ophiostomatales</taxon>
        <taxon>Ophiostomataceae</taxon>
        <taxon>Sporothrix</taxon>
    </lineage>
</organism>
<protein>
    <submittedName>
        <fullName evidence="2">Uncharacterized protein</fullName>
    </submittedName>
</protein>
<feature type="coiled-coil region" evidence="1">
    <location>
        <begin position="30"/>
        <end position="57"/>
    </location>
</feature>
<name>A0ABP0D480_9PEZI</name>
<evidence type="ECO:0000313" key="2">
    <source>
        <dbReference type="EMBL" id="CAK7263016.1"/>
    </source>
</evidence>
<sequence>MSSGSLFTNNNNASEYGDMLRQVLQHSRQLNDYRLVQDEREAEREELERKREHQMEQQAAQIEIIAQKQANILQAVLSLSTSVSKFGQIPSLSNVAPVSDATDEDIHTPATTIDNSVVSTETFSAGITSAYSNATLTAQSSKSPKELRMDYVWYARNGYRECCPKPVDEQLVELVFPLLTPSSTTFGSEQSFHPADHPKDGVSGLPVFKSFDDVKLHHKIQQAQTALLQRSIPLRYWAFYLAPRLQGDFCTLSHSMTTDTPWYRCVFAIICQQGLRVYCNHRERDLLAEVETKSIIKDLQILGDAYSFAPLVMMDGQGRLETYISSITVWNRAMGHKLCDQLQELVPQGHIDGPGAYLSLLRHLSSITEA</sequence>
<keyword evidence="1" id="KW-0175">Coiled coil</keyword>
<proteinExistence type="predicted"/>
<comment type="caution">
    <text evidence="2">The sequence shown here is derived from an EMBL/GenBank/DDBJ whole genome shotgun (WGS) entry which is preliminary data.</text>
</comment>
<accession>A0ABP0D480</accession>
<dbReference type="EMBL" id="CAWUOM010000003">
    <property type="protein sequence ID" value="CAK7263016.1"/>
    <property type="molecule type" value="Genomic_DNA"/>
</dbReference>
<reference evidence="2 3" key="1">
    <citation type="submission" date="2024-01" db="EMBL/GenBank/DDBJ databases">
        <authorList>
            <person name="Allen C."/>
            <person name="Tagirdzhanova G."/>
        </authorList>
    </citation>
    <scope>NUCLEOTIDE SEQUENCE [LARGE SCALE GENOMIC DNA]</scope>
    <source>
        <strain evidence="2 3">CBS 573.63</strain>
    </source>
</reference>
<gene>
    <name evidence="2" type="ORF">SEPCBS57363_000353</name>
</gene>
<dbReference type="Proteomes" id="UP001642501">
    <property type="component" value="Unassembled WGS sequence"/>
</dbReference>